<dbReference type="STRING" id="909613.UO65_3421"/>
<accession>W7IK93</accession>
<accession>A0A8E2X054</accession>
<name>W7IK93_9PSEU</name>
<feature type="signal peptide" evidence="1">
    <location>
        <begin position="1"/>
        <end position="25"/>
    </location>
</feature>
<evidence type="ECO:0000313" key="3">
    <source>
        <dbReference type="Proteomes" id="UP000019277"/>
    </source>
</evidence>
<dbReference type="RefSeq" id="WP_035283535.1">
    <property type="nucleotide sequence ID" value="NZ_AYXG01000121.1"/>
</dbReference>
<feature type="chain" id="PRO_5044489803" description="Secreted protein" evidence="1">
    <location>
        <begin position="26"/>
        <end position="118"/>
    </location>
</feature>
<organism evidence="2 3">
    <name type="scientific">Actinokineospora spheciospongiae</name>
    <dbReference type="NCBI Taxonomy" id="909613"/>
    <lineage>
        <taxon>Bacteria</taxon>
        <taxon>Bacillati</taxon>
        <taxon>Actinomycetota</taxon>
        <taxon>Actinomycetes</taxon>
        <taxon>Pseudonocardiales</taxon>
        <taxon>Pseudonocardiaceae</taxon>
        <taxon>Actinokineospora</taxon>
    </lineage>
</organism>
<evidence type="ECO:0000313" key="2">
    <source>
        <dbReference type="EMBL" id="EWC61270.1"/>
    </source>
</evidence>
<dbReference type="PATRIC" id="fig|909613.9.peg.3422"/>
<keyword evidence="1" id="KW-0732">Signal</keyword>
<dbReference type="OrthoDB" id="3627717at2"/>
<proteinExistence type="predicted"/>
<dbReference type="EMBL" id="AYXG01000121">
    <property type="protein sequence ID" value="EWC61270.1"/>
    <property type="molecule type" value="Genomic_DNA"/>
</dbReference>
<dbReference type="AlphaFoldDB" id="W7IK93"/>
<evidence type="ECO:0000256" key="1">
    <source>
        <dbReference type="SAM" id="SignalP"/>
    </source>
</evidence>
<dbReference type="Proteomes" id="UP000019277">
    <property type="component" value="Unassembled WGS sequence"/>
</dbReference>
<reference evidence="2 3" key="1">
    <citation type="journal article" date="2014" name="Genome Announc.">
        <title>Draft Genome Sequence of the Antitrypanosomally Active Sponge-Associated Bacterium Actinokineospora sp. Strain EG49.</title>
        <authorList>
            <person name="Harjes J."/>
            <person name="Ryu T."/>
            <person name="Abdelmohsen U.R."/>
            <person name="Moitinho-Silva L."/>
            <person name="Horn H."/>
            <person name="Ravasi T."/>
            <person name="Hentschel U."/>
        </authorList>
    </citation>
    <scope>NUCLEOTIDE SEQUENCE [LARGE SCALE GENOMIC DNA]</scope>
    <source>
        <strain evidence="2 3">EG49</strain>
    </source>
</reference>
<sequence>MFKKLGAIAVGTAAGMVMLGGMASASPVVGNDDSVDHSEFDQVGLLNLNNTDILHNVNAVVGVCDNNINVLGVQVPVEDVANGLNLPILSPGESENEAEVPDLCATGGILDGGVGQNN</sequence>
<protein>
    <recommendedName>
        <fullName evidence="4">Secreted protein</fullName>
    </recommendedName>
</protein>
<keyword evidence="3" id="KW-1185">Reference proteome</keyword>
<dbReference type="eggNOG" id="ENOG5032DXT">
    <property type="taxonomic scope" value="Bacteria"/>
</dbReference>
<gene>
    <name evidence="2" type="ORF">UO65_3421</name>
</gene>
<comment type="caution">
    <text evidence="2">The sequence shown here is derived from an EMBL/GenBank/DDBJ whole genome shotgun (WGS) entry which is preliminary data.</text>
</comment>
<evidence type="ECO:0008006" key="4">
    <source>
        <dbReference type="Google" id="ProtNLM"/>
    </source>
</evidence>